<sequence>YSSIESKKMAEFLVKSLGGEIIEVENNKKALYHAAACVASNYLVTLINYAVLIHKKMGIKPEDSLKGLMGLVEGTVSNIKKMGTEKSLTGPIARGDVGTIKEHINSFNEFFSKEDAALYRMMGIETSKIAHQNKWIKESTVEELKEILKE</sequence>
<dbReference type="EMBL" id="BARV01020879">
    <property type="protein sequence ID" value="GAI18682.1"/>
    <property type="molecule type" value="Genomic_DNA"/>
</dbReference>
<dbReference type="PANTHER" id="PTHR40459:SF1">
    <property type="entry name" value="CONSERVED HYPOTHETICAL ALANINE AND LEUCINE RICH PROTEIN"/>
    <property type="match status" value="1"/>
</dbReference>
<accession>X1LH62</accession>
<evidence type="ECO:0000256" key="1">
    <source>
        <dbReference type="SAM" id="Phobius"/>
    </source>
</evidence>
<comment type="caution">
    <text evidence="3">The sequence shown here is derived from an EMBL/GenBank/DDBJ whole genome shotgun (WGS) entry which is preliminary data.</text>
</comment>
<feature type="non-terminal residue" evidence="3">
    <location>
        <position position="1"/>
    </location>
</feature>
<dbReference type="Gene3D" id="1.10.1040.20">
    <property type="entry name" value="ProC-like, C-terminal domain"/>
    <property type="match status" value="1"/>
</dbReference>
<dbReference type="InterPro" id="IPR037108">
    <property type="entry name" value="TM1727-like_C_sf"/>
</dbReference>
<proteinExistence type="predicted"/>
<organism evidence="3">
    <name type="scientific">marine sediment metagenome</name>
    <dbReference type="NCBI Taxonomy" id="412755"/>
    <lineage>
        <taxon>unclassified sequences</taxon>
        <taxon>metagenomes</taxon>
        <taxon>ecological metagenomes</taxon>
    </lineage>
</organism>
<keyword evidence="1" id="KW-0812">Transmembrane</keyword>
<name>X1LH62_9ZZZZ</name>
<dbReference type="AlphaFoldDB" id="X1LH62"/>
<feature type="transmembrane region" description="Helical" evidence="1">
    <location>
        <begin position="30"/>
        <end position="52"/>
    </location>
</feature>
<dbReference type="InterPro" id="IPR008927">
    <property type="entry name" value="6-PGluconate_DH-like_C_sf"/>
</dbReference>
<reference evidence="3" key="1">
    <citation type="journal article" date="2014" name="Front. Microbiol.">
        <title>High frequency of phylogenetically diverse reductive dehalogenase-homologous genes in deep subseafloor sedimentary metagenomes.</title>
        <authorList>
            <person name="Kawai M."/>
            <person name="Futagami T."/>
            <person name="Toyoda A."/>
            <person name="Takaki Y."/>
            <person name="Nishi S."/>
            <person name="Hori S."/>
            <person name="Arai W."/>
            <person name="Tsubouchi T."/>
            <person name="Morono Y."/>
            <person name="Uchiyama I."/>
            <person name="Ito T."/>
            <person name="Fujiyama A."/>
            <person name="Inagaki F."/>
            <person name="Takami H."/>
        </authorList>
    </citation>
    <scope>NUCLEOTIDE SEQUENCE</scope>
    <source>
        <strain evidence="3">Expedition CK06-06</strain>
    </source>
</reference>
<keyword evidence="1" id="KW-1133">Transmembrane helix</keyword>
<dbReference type="SUPFAM" id="SSF48179">
    <property type="entry name" value="6-phosphogluconate dehydrogenase C-terminal domain-like"/>
    <property type="match status" value="1"/>
</dbReference>
<keyword evidence="1" id="KW-0472">Membrane</keyword>
<evidence type="ECO:0000313" key="3">
    <source>
        <dbReference type="EMBL" id="GAI18682.1"/>
    </source>
</evidence>
<dbReference type="Pfam" id="PF10728">
    <property type="entry name" value="DUF2520"/>
    <property type="match status" value="1"/>
</dbReference>
<evidence type="ECO:0000259" key="2">
    <source>
        <dbReference type="Pfam" id="PF10728"/>
    </source>
</evidence>
<dbReference type="InterPro" id="IPR018931">
    <property type="entry name" value="DUF2520"/>
</dbReference>
<feature type="domain" description="DUF2520" evidence="2">
    <location>
        <begin position="6"/>
        <end position="124"/>
    </location>
</feature>
<protein>
    <recommendedName>
        <fullName evidence="2">DUF2520 domain-containing protein</fullName>
    </recommendedName>
</protein>
<dbReference type="PANTHER" id="PTHR40459">
    <property type="entry name" value="CONSERVED HYPOTHETICAL ALANINE AND LEUCINE RICH PROTEIN"/>
    <property type="match status" value="1"/>
</dbReference>
<gene>
    <name evidence="3" type="ORF">S06H3_34734</name>
</gene>